<feature type="compositionally biased region" description="Polar residues" evidence="1">
    <location>
        <begin position="542"/>
        <end position="568"/>
    </location>
</feature>
<feature type="transmembrane region" description="Helical" evidence="2">
    <location>
        <begin position="264"/>
        <end position="289"/>
    </location>
</feature>
<keyword evidence="2" id="KW-1133">Transmembrane helix</keyword>
<feature type="transmembrane region" description="Helical" evidence="2">
    <location>
        <begin position="145"/>
        <end position="164"/>
    </location>
</feature>
<dbReference type="InterPro" id="IPR045782">
    <property type="entry name" value="TrbL_3"/>
</dbReference>
<feature type="transmembrane region" description="Helical" evidence="2">
    <location>
        <begin position="301"/>
        <end position="323"/>
    </location>
</feature>
<feature type="transmembrane region" description="Helical" evidence="2">
    <location>
        <begin position="6"/>
        <end position="28"/>
    </location>
</feature>
<keyword evidence="3" id="KW-0614">Plasmid</keyword>
<evidence type="ECO:0000256" key="1">
    <source>
        <dbReference type="SAM" id="MobiDB-lite"/>
    </source>
</evidence>
<dbReference type="AlphaFoldDB" id="A0A077K0G7"/>
<reference evidence="3" key="1">
    <citation type="submission" date="2013-09" db="EMBL/GenBank/DDBJ databases">
        <title>Analysis of type B2 neurotoxin-encoding plasmid in Clostridium botulinum.</title>
        <authorList>
            <person name="Hosomi K."/>
            <person name="Sakaguchi Y."/>
            <person name="Gotoh K."/>
            <person name="Nakamura K."/>
            <person name="Kohda T."/>
            <person name="Mukamoto M."/>
            <person name="Iida T."/>
            <person name="Kozaki S."/>
        </authorList>
    </citation>
    <scope>NUCLEOTIDE SEQUENCE</scope>
    <source>
        <strain evidence="3">111</strain>
        <plasmid evidence="3">pCB111</plasmid>
    </source>
</reference>
<feature type="transmembrane region" description="Helical" evidence="2">
    <location>
        <begin position="329"/>
        <end position="346"/>
    </location>
</feature>
<feature type="transmembrane region" description="Helical" evidence="2">
    <location>
        <begin position="367"/>
        <end position="387"/>
    </location>
</feature>
<feature type="compositionally biased region" description="Polar residues" evidence="1">
    <location>
        <begin position="586"/>
        <end position="595"/>
    </location>
</feature>
<dbReference type="Pfam" id="PF19590">
    <property type="entry name" value="TrbL_3"/>
    <property type="match status" value="1"/>
</dbReference>
<geneLocation type="plasmid" evidence="3">
    <name>pCB111</name>
</geneLocation>
<proteinExistence type="predicted"/>
<protein>
    <submittedName>
        <fullName evidence="3">Uncharacterized protein</fullName>
    </submittedName>
</protein>
<sequence length="595" mass="65571">MKCKKIFKNMILTFLMILCINIIAPSYINTISTPKEHKIGIVYADAVMKGDGITPQKIKVDSKPDKEKAKEEKEKAKEAINNIEGAGKFEKIIANLIISFICGFTSFINSQTEFSTLDNIVFNKGLSVDGYSPIIKADWANMDKWFGYSTAIACFLIVIATVAISLKFFRASYNAHYKQEAKDSLVRLLIASIIIAATPLFIRLLIYINNELTYLFYNLLNNGKVTLDTTLGGANLIKSLDTDSPLAAAMLYGMFSFLGIKINIVFLIRYFSIIVYYVLTPIVAVLWIIDKNINGAQVWLGEMLSNIFMQSAYALLFSLYLVFVGKHSWAAQLIWAILIVTLADIVRNMLQGTLTKMAGMDENKKANGILGAVGATTGIVAGVAASFSNQAKSIASTMTNKPATNNGDNNQATQSTGFIRAAKKVSKGATGVVGNVAKLSSIPAVLNSNNPNATANMINRSVDSTQNIINDGIDSIGDVTNKATEAYKSYSSNYSEQKGYDPNKNIFENAYDSMKKNKHLDSFTNNKNNTNNQSNTEEKIKQSFTPNKQSFTPNKQSFTSNKQSFNSGNQNFKHKSNNHKNKTNFPNFDSKSYKG</sequence>
<feature type="compositionally biased region" description="Basic residues" evidence="1">
    <location>
        <begin position="572"/>
        <end position="582"/>
    </location>
</feature>
<feature type="compositionally biased region" description="Low complexity" evidence="1">
    <location>
        <begin position="524"/>
        <end position="535"/>
    </location>
</feature>
<name>A0A077K0G7_CLOBO</name>
<evidence type="ECO:0000256" key="2">
    <source>
        <dbReference type="SAM" id="Phobius"/>
    </source>
</evidence>
<keyword evidence="2" id="KW-0472">Membrane</keyword>
<feature type="transmembrane region" description="Helical" evidence="2">
    <location>
        <begin position="92"/>
        <end position="109"/>
    </location>
</feature>
<dbReference type="RefSeq" id="WP_032072436.1">
    <property type="nucleotide sequence ID" value="NC_025146.1"/>
</dbReference>
<feature type="region of interest" description="Disordered" evidence="1">
    <location>
        <begin position="519"/>
        <end position="595"/>
    </location>
</feature>
<organism evidence="3">
    <name type="scientific">Clostridium botulinum</name>
    <dbReference type="NCBI Taxonomy" id="1491"/>
    <lineage>
        <taxon>Bacteria</taxon>
        <taxon>Bacillati</taxon>
        <taxon>Bacillota</taxon>
        <taxon>Clostridia</taxon>
        <taxon>Eubacteriales</taxon>
        <taxon>Clostridiaceae</taxon>
        <taxon>Clostridium</taxon>
    </lineage>
</organism>
<feature type="transmembrane region" description="Helical" evidence="2">
    <location>
        <begin position="185"/>
        <end position="208"/>
    </location>
</feature>
<evidence type="ECO:0000313" key="3">
    <source>
        <dbReference type="EMBL" id="BAP25691.1"/>
    </source>
</evidence>
<accession>A0A077K0G7</accession>
<dbReference type="EMBL" id="AB855771">
    <property type="protein sequence ID" value="BAP25691.1"/>
    <property type="molecule type" value="Genomic_DNA"/>
</dbReference>
<keyword evidence="2" id="KW-0812">Transmembrane</keyword>